<evidence type="ECO:0000256" key="5">
    <source>
        <dbReference type="ARBA" id="ARBA00022842"/>
    </source>
</evidence>
<organism evidence="11 12">
    <name type="scientific">Brenneria populi</name>
    <dbReference type="NCBI Taxonomy" id="1505588"/>
    <lineage>
        <taxon>Bacteria</taxon>
        <taxon>Pseudomonadati</taxon>
        <taxon>Pseudomonadota</taxon>
        <taxon>Gammaproteobacteria</taxon>
        <taxon>Enterobacterales</taxon>
        <taxon>Pectobacteriaceae</taxon>
        <taxon>Brenneria</taxon>
    </lineage>
</organism>
<protein>
    <recommendedName>
        <fullName evidence="1">RNA-directed DNA polymerase</fullName>
        <ecNumber evidence="1">2.7.7.49</ecNumber>
    </recommendedName>
</protein>
<evidence type="ECO:0000256" key="8">
    <source>
        <dbReference type="ARBA" id="ARBA00034120"/>
    </source>
</evidence>
<dbReference type="Pfam" id="PF00078">
    <property type="entry name" value="RVT_1"/>
    <property type="match status" value="1"/>
</dbReference>
<dbReference type="EC" id="2.7.7.49" evidence="1"/>
<dbReference type="InterPro" id="IPR000477">
    <property type="entry name" value="RT_dom"/>
</dbReference>
<evidence type="ECO:0000256" key="7">
    <source>
        <dbReference type="ARBA" id="ARBA00023118"/>
    </source>
</evidence>
<evidence type="ECO:0000259" key="10">
    <source>
        <dbReference type="PROSITE" id="PS50878"/>
    </source>
</evidence>
<comment type="caution">
    <text evidence="11">The sequence shown here is derived from an EMBL/GenBank/DDBJ whole genome shotgun (WGS) entry which is preliminary data.</text>
</comment>
<dbReference type="PROSITE" id="PS50878">
    <property type="entry name" value="RT_POL"/>
    <property type="match status" value="1"/>
</dbReference>
<dbReference type="CDD" id="cd03487">
    <property type="entry name" value="RT_Bac_retron_II"/>
    <property type="match status" value="1"/>
</dbReference>
<comment type="similarity">
    <text evidence="8">Belongs to the bacterial reverse transcriptase family.</text>
</comment>
<keyword evidence="6 11" id="KW-0695">RNA-directed DNA polymerase</keyword>
<gene>
    <name evidence="11" type="ORF">VSX58_11235</name>
</gene>
<evidence type="ECO:0000256" key="4">
    <source>
        <dbReference type="ARBA" id="ARBA00022723"/>
    </source>
</evidence>
<evidence type="ECO:0000256" key="3">
    <source>
        <dbReference type="ARBA" id="ARBA00022695"/>
    </source>
</evidence>
<evidence type="ECO:0000256" key="6">
    <source>
        <dbReference type="ARBA" id="ARBA00022918"/>
    </source>
</evidence>
<dbReference type="NCBIfam" id="NF038237">
    <property type="entry name" value="retron_Ec67_fus"/>
    <property type="match status" value="1"/>
</dbReference>
<dbReference type="InterPro" id="IPR053543">
    <property type="entry name" value="Bacterial_RT"/>
</dbReference>
<feature type="domain" description="Reverse transcriptase" evidence="10">
    <location>
        <begin position="1"/>
        <end position="261"/>
    </location>
</feature>
<reference evidence="11 12" key="1">
    <citation type="journal article" date="2017" name="Int. J. Syst. Evol. Microbiol.">
        <title>Brenneria populi subsp. brevivirga subsp. nov. isolated from symptomatic bark of Populus x euramericana canker, and description of Brenneria populi subsp. populi subsp. nov.</title>
        <authorList>
            <person name="Zheng M.H."/>
            <person name="Piao C.G."/>
            <person name="Xue H."/>
            <person name="Guo M.W."/>
            <person name="Li Y."/>
        </authorList>
    </citation>
    <scope>NUCLEOTIDE SEQUENCE [LARGE SCALE GENOMIC DNA]</scope>
    <source>
        <strain evidence="11 12">D9-5</strain>
    </source>
</reference>
<dbReference type="GO" id="GO:0003964">
    <property type="term" value="F:RNA-directed DNA polymerase activity"/>
    <property type="evidence" value="ECO:0007669"/>
    <property type="project" value="UniProtKB-KW"/>
</dbReference>
<evidence type="ECO:0000256" key="1">
    <source>
        <dbReference type="ARBA" id="ARBA00012493"/>
    </source>
</evidence>
<keyword evidence="2" id="KW-0808">Transferase</keyword>
<evidence type="ECO:0000313" key="12">
    <source>
        <dbReference type="Proteomes" id="UP001309705"/>
    </source>
</evidence>
<keyword evidence="3" id="KW-0548">Nucleotidyltransferase</keyword>
<dbReference type="EMBL" id="JAYWTM010000007">
    <property type="protein sequence ID" value="MEC5343166.1"/>
    <property type="molecule type" value="Genomic_DNA"/>
</dbReference>
<dbReference type="PANTHER" id="PTHR34047:SF7">
    <property type="entry name" value="RNA-DIRECTED DNA POLYMERASE"/>
    <property type="match status" value="1"/>
</dbReference>
<keyword evidence="5" id="KW-0460">Magnesium</keyword>
<keyword evidence="12" id="KW-1185">Reference proteome</keyword>
<keyword evidence="4" id="KW-0479">Metal-binding</keyword>
<dbReference type="InterPro" id="IPR043502">
    <property type="entry name" value="DNA/RNA_pol_sf"/>
</dbReference>
<name>A0ABU6JRZ3_9GAMM</name>
<evidence type="ECO:0000256" key="2">
    <source>
        <dbReference type="ARBA" id="ARBA00022679"/>
    </source>
</evidence>
<comment type="catalytic activity">
    <reaction evidence="9">
        <text>DNA(n) + a 2'-deoxyribonucleoside 5'-triphosphate = DNA(n+1) + diphosphate</text>
        <dbReference type="Rhea" id="RHEA:22508"/>
        <dbReference type="Rhea" id="RHEA-COMP:17339"/>
        <dbReference type="Rhea" id="RHEA-COMP:17340"/>
        <dbReference type="ChEBI" id="CHEBI:33019"/>
        <dbReference type="ChEBI" id="CHEBI:61560"/>
        <dbReference type="ChEBI" id="CHEBI:173112"/>
        <dbReference type="EC" id="2.7.7.49"/>
    </reaction>
</comment>
<sequence length="572" mass="65988">MTTQLSRLKLCFSKPDFARLLELNPVFLTRVVYMRDTEKLYTDFTILKKNKTKRVISAPDTELKEIQRKISDLLLDCLATIRHENKSENKLSHGFELGKNIITNAERHKSRKWVLNIDLSNFFDQFNYGRVSGYFIKNKFFELQNNIANLIAKIACYQNRLPQGSPCSPVITNLIMQSLDQRLNNICKRNGCTYSRYADDITISTNKNIFPKAIISSHSDTDVNLNGGFIKEILRAGFSINNDKVRLRDNTLRQEVTGLTVNSKVAVDNKYSRKVRAMVHNLFLTGEYTLVDKKTRETRAGTINEIQGMLGFIDSIDKYNNGLPYNIKSNLNKRERLLADFIYFIRFHVNAKPTIITEGKTDITYLRVALNSLHKKYPSLIEKKKSYKGEINNYKISFFIKNAKTKFLLKLEDGSSHIKNFIKDYDKNIERYKAKGGINPVIIILDNDSGSTGNNGILSLLSSNTFPSIKLSREDIRKKNWLWVTKNLYIIFTPLKDDKDSSLEDLFDAKTLATTLNGKVFNKTNKTCKSNEYGKEYFAKHVVLKNKEKIDFTSFVRIFDSIEEINKHHSKK</sequence>
<dbReference type="RefSeq" id="WP_327618142.1">
    <property type="nucleotide sequence ID" value="NZ_JAYWTM010000007.1"/>
</dbReference>
<keyword evidence="7" id="KW-0051">Antiviral defense</keyword>
<dbReference type="InterPro" id="IPR000123">
    <property type="entry name" value="Reverse_transcriptase_msDNA"/>
</dbReference>
<dbReference type="Proteomes" id="UP001309705">
    <property type="component" value="Unassembled WGS sequence"/>
</dbReference>
<dbReference type="PANTHER" id="PTHR34047">
    <property type="entry name" value="NUCLEAR INTRON MATURASE 1, MITOCHONDRIAL-RELATED"/>
    <property type="match status" value="1"/>
</dbReference>
<accession>A0ABU6JRZ3</accession>
<evidence type="ECO:0000256" key="9">
    <source>
        <dbReference type="ARBA" id="ARBA00048173"/>
    </source>
</evidence>
<dbReference type="SUPFAM" id="SSF56672">
    <property type="entry name" value="DNA/RNA polymerases"/>
    <property type="match status" value="1"/>
</dbReference>
<dbReference type="PRINTS" id="PR00866">
    <property type="entry name" value="RNADNAPOLMS"/>
</dbReference>
<dbReference type="InterPro" id="IPR051083">
    <property type="entry name" value="GrpII_Intron_Splice-Mob/Def"/>
</dbReference>
<evidence type="ECO:0000313" key="11">
    <source>
        <dbReference type="EMBL" id="MEC5343166.1"/>
    </source>
</evidence>
<proteinExistence type="inferred from homology"/>